<evidence type="ECO:0000313" key="10">
    <source>
        <dbReference type="EMBL" id="KKS44469.1"/>
    </source>
</evidence>
<keyword evidence="6 7" id="KW-0067">ATP-binding</keyword>
<feature type="binding site" evidence="7 8">
    <location>
        <begin position="322"/>
        <end position="325"/>
    </location>
    <ligand>
        <name>ATP</name>
        <dbReference type="ChEBI" id="CHEBI:30616"/>
    </ligand>
</feature>
<reference evidence="10 11" key="1">
    <citation type="journal article" date="2015" name="Nature">
        <title>rRNA introns, odd ribosomes, and small enigmatic genomes across a large radiation of phyla.</title>
        <authorList>
            <person name="Brown C.T."/>
            <person name="Hug L.A."/>
            <person name="Thomas B.C."/>
            <person name="Sharon I."/>
            <person name="Castelle C.J."/>
            <person name="Singh A."/>
            <person name="Wilkins M.J."/>
            <person name="Williams K.H."/>
            <person name="Banfield J.F."/>
        </authorList>
    </citation>
    <scope>NUCLEOTIDE SEQUENCE [LARGE SCALE GENOMIC DNA]</scope>
</reference>
<keyword evidence="3 7" id="KW-0808">Transferase</keyword>
<dbReference type="InterPro" id="IPR015911">
    <property type="entry name" value="Phosphoglycerate_kinase_CS"/>
</dbReference>
<comment type="caution">
    <text evidence="7">Lacks conserved residue(s) required for the propagation of feature annotation.</text>
</comment>
<evidence type="ECO:0000256" key="6">
    <source>
        <dbReference type="ARBA" id="ARBA00022840"/>
    </source>
</evidence>
<keyword evidence="5 7" id="KW-0418">Kinase</keyword>
<proteinExistence type="inferred from homology"/>
<dbReference type="GO" id="GO:0005524">
    <property type="term" value="F:ATP binding"/>
    <property type="evidence" value="ECO:0007669"/>
    <property type="project" value="UniProtKB-KW"/>
</dbReference>
<feature type="binding site" evidence="7 8">
    <location>
        <position position="197"/>
    </location>
    <ligand>
        <name>ATP</name>
        <dbReference type="ChEBI" id="CHEBI:30616"/>
    </ligand>
</feature>
<dbReference type="InterPro" id="IPR001576">
    <property type="entry name" value="Phosphoglycerate_kinase"/>
</dbReference>
<dbReference type="PROSITE" id="PS00111">
    <property type="entry name" value="PGLYCERATE_KINASE"/>
    <property type="match status" value="1"/>
</dbReference>
<keyword evidence="7" id="KW-0324">Glycolysis</keyword>
<organism evidence="10 11">
    <name type="scientific">Candidatus Azambacteria bacterium GW2011_GWB1_42_17</name>
    <dbReference type="NCBI Taxonomy" id="1618615"/>
    <lineage>
        <taxon>Bacteria</taxon>
        <taxon>Candidatus Azamiibacteriota</taxon>
    </lineage>
</organism>
<dbReference type="HAMAP" id="MF_00145">
    <property type="entry name" value="Phosphoglyc_kinase"/>
    <property type="match status" value="1"/>
</dbReference>
<evidence type="ECO:0000256" key="7">
    <source>
        <dbReference type="HAMAP-Rule" id="MF_00145"/>
    </source>
</evidence>
<evidence type="ECO:0000256" key="5">
    <source>
        <dbReference type="ARBA" id="ARBA00022777"/>
    </source>
</evidence>
<evidence type="ECO:0000256" key="9">
    <source>
        <dbReference type="RuleBase" id="RU000532"/>
    </source>
</evidence>
<feature type="binding site" evidence="7 8">
    <location>
        <position position="296"/>
    </location>
    <ligand>
        <name>ATP</name>
        <dbReference type="ChEBI" id="CHEBI:30616"/>
    </ligand>
</feature>
<evidence type="ECO:0000256" key="1">
    <source>
        <dbReference type="ARBA" id="ARBA00000642"/>
    </source>
</evidence>
<evidence type="ECO:0000256" key="4">
    <source>
        <dbReference type="ARBA" id="ARBA00022741"/>
    </source>
</evidence>
<dbReference type="AlphaFoldDB" id="A0A0G0Z744"/>
<comment type="caution">
    <text evidence="10">The sequence shown here is derived from an EMBL/GenBank/DDBJ whole genome shotgun (WGS) entry which is preliminary data.</text>
</comment>
<keyword evidence="4 7" id="KW-0547">Nucleotide-binding</keyword>
<dbReference type="PATRIC" id="fig|1618615.3.peg.260"/>
<dbReference type="InterPro" id="IPR036043">
    <property type="entry name" value="Phosphoglycerate_kinase_sf"/>
</dbReference>
<feature type="binding site" evidence="7">
    <location>
        <position position="114"/>
    </location>
    <ligand>
        <name>substrate</name>
    </ligand>
</feature>
<dbReference type="Proteomes" id="UP000033986">
    <property type="component" value="Unassembled WGS sequence"/>
</dbReference>
<protein>
    <recommendedName>
        <fullName evidence="2 7">Phosphoglycerate kinase</fullName>
        <ecNumber evidence="2 7">2.7.2.3</ecNumber>
    </recommendedName>
</protein>
<evidence type="ECO:0000256" key="8">
    <source>
        <dbReference type="PIRSR" id="PIRSR000724-2"/>
    </source>
</evidence>
<dbReference type="GO" id="GO:0006094">
    <property type="term" value="P:gluconeogenesis"/>
    <property type="evidence" value="ECO:0007669"/>
    <property type="project" value="TreeGrafter"/>
</dbReference>
<evidence type="ECO:0000256" key="3">
    <source>
        <dbReference type="ARBA" id="ARBA00022679"/>
    </source>
</evidence>
<dbReference type="PANTHER" id="PTHR11406:SF23">
    <property type="entry name" value="PHOSPHOGLYCERATE KINASE 1, CHLOROPLASTIC-RELATED"/>
    <property type="match status" value="1"/>
</dbReference>
<feature type="binding site" evidence="7">
    <location>
        <position position="38"/>
    </location>
    <ligand>
        <name>substrate</name>
    </ligand>
</feature>
<dbReference type="GO" id="GO:0006096">
    <property type="term" value="P:glycolytic process"/>
    <property type="evidence" value="ECO:0007669"/>
    <property type="project" value="UniProtKB-UniRule"/>
</dbReference>
<dbReference type="EMBL" id="LCDB01000008">
    <property type="protein sequence ID" value="KKS44469.1"/>
    <property type="molecule type" value="Genomic_DNA"/>
</dbReference>
<feature type="binding site" evidence="7">
    <location>
        <position position="147"/>
    </location>
    <ligand>
        <name>substrate</name>
    </ligand>
</feature>
<dbReference type="Pfam" id="PF00162">
    <property type="entry name" value="PGK"/>
    <property type="match status" value="1"/>
</dbReference>
<feature type="binding site" evidence="7">
    <location>
        <begin position="23"/>
        <end position="25"/>
    </location>
    <ligand>
        <name>substrate</name>
    </ligand>
</feature>
<keyword evidence="7" id="KW-0963">Cytoplasm</keyword>
<name>A0A0G0Z744_9BACT</name>
<dbReference type="PANTHER" id="PTHR11406">
    <property type="entry name" value="PHOSPHOGLYCERATE KINASE"/>
    <property type="match status" value="1"/>
</dbReference>
<sequence>MIKSVSGLIEKELFGKKVLLRVDFNVPVADGKIIESYRIISVKETVDYLASRGAVVAILSHITAIKSFKPLVGQIKETLGRDLKFIPGSNIGPDITANLKLAESGKIFFLENVRQNPAEEANDENFAKELAANFDIYVNDAFAVCHREHASLSAITKFLPSYGGLLLMKEIEHLTKAIEMPREGKTLILGGAKVNTKFPVIKNFLNKAENILIGGAVANVFLKAKGIAIGESLTDDSFLEDAKNIINSKAGIIIPEDYIESECMILDIGQKTTAEFSEIIGKSKVIIWNGPLGRIETPELAHGSESVAKAITNSKAFSIAGGGDTIVLIRKMNLMDKFSYISTGGGAMLNFLAGKSLPGLMALNHNG</sequence>
<dbReference type="InterPro" id="IPR015824">
    <property type="entry name" value="Phosphoglycerate_kinase_N"/>
</dbReference>
<dbReference type="SUPFAM" id="SSF53748">
    <property type="entry name" value="Phosphoglycerate kinase"/>
    <property type="match status" value="1"/>
</dbReference>
<comment type="similarity">
    <text evidence="7 9">Belongs to the phosphoglycerate kinase family.</text>
</comment>
<comment type="catalytic activity">
    <reaction evidence="1 7 9">
        <text>(2R)-3-phosphoglycerate + ATP = (2R)-3-phospho-glyceroyl phosphate + ADP</text>
        <dbReference type="Rhea" id="RHEA:14801"/>
        <dbReference type="ChEBI" id="CHEBI:30616"/>
        <dbReference type="ChEBI" id="CHEBI:57604"/>
        <dbReference type="ChEBI" id="CHEBI:58272"/>
        <dbReference type="ChEBI" id="CHEBI:456216"/>
        <dbReference type="EC" id="2.7.2.3"/>
    </reaction>
</comment>
<accession>A0A0G0Z744</accession>
<comment type="subcellular location">
    <subcellularLocation>
        <location evidence="7">Cytoplasm</location>
    </subcellularLocation>
</comment>
<comment type="subunit">
    <text evidence="7">Monomer.</text>
</comment>
<dbReference type="PRINTS" id="PR00477">
    <property type="entry name" value="PHGLYCKINASE"/>
</dbReference>
<evidence type="ECO:0000256" key="2">
    <source>
        <dbReference type="ARBA" id="ARBA00013061"/>
    </source>
</evidence>
<gene>
    <name evidence="7" type="primary">pgk</name>
    <name evidence="10" type="ORF">UV07_C0008G0018</name>
</gene>
<dbReference type="GO" id="GO:0043531">
    <property type="term" value="F:ADP binding"/>
    <property type="evidence" value="ECO:0007669"/>
    <property type="project" value="TreeGrafter"/>
</dbReference>
<dbReference type="GO" id="GO:0005829">
    <property type="term" value="C:cytosol"/>
    <property type="evidence" value="ECO:0007669"/>
    <property type="project" value="TreeGrafter"/>
</dbReference>
<dbReference type="PIRSF" id="PIRSF000724">
    <property type="entry name" value="Pgk"/>
    <property type="match status" value="1"/>
</dbReference>
<dbReference type="Gene3D" id="3.40.50.1260">
    <property type="entry name" value="Phosphoglycerate kinase, N-terminal domain"/>
    <property type="match status" value="2"/>
</dbReference>
<comment type="pathway">
    <text evidence="7">Carbohydrate degradation; glycolysis; pyruvate from D-glyceraldehyde 3-phosphate: step 2/5.</text>
</comment>
<dbReference type="GO" id="GO:0004618">
    <property type="term" value="F:phosphoglycerate kinase activity"/>
    <property type="evidence" value="ECO:0007669"/>
    <property type="project" value="UniProtKB-UniRule"/>
</dbReference>
<dbReference type="EC" id="2.7.2.3" evidence="2 7"/>
<dbReference type="UniPathway" id="UPA00109">
    <property type="reaction ID" value="UER00185"/>
</dbReference>
<evidence type="ECO:0000313" key="11">
    <source>
        <dbReference type="Proteomes" id="UP000033986"/>
    </source>
</evidence>